<protein>
    <submittedName>
        <fullName evidence="2">Uncharacterized protein</fullName>
    </submittedName>
</protein>
<evidence type="ECO:0000313" key="3">
    <source>
        <dbReference type="Proteomes" id="UP001279734"/>
    </source>
</evidence>
<keyword evidence="3" id="KW-1185">Reference proteome</keyword>
<feature type="region of interest" description="Disordered" evidence="1">
    <location>
        <begin position="80"/>
        <end position="99"/>
    </location>
</feature>
<feature type="region of interest" description="Disordered" evidence="1">
    <location>
        <begin position="409"/>
        <end position="453"/>
    </location>
</feature>
<gene>
    <name evidence="2" type="ORF">Nepgr_030965</name>
</gene>
<evidence type="ECO:0000256" key="1">
    <source>
        <dbReference type="SAM" id="MobiDB-lite"/>
    </source>
</evidence>
<proteinExistence type="predicted"/>
<name>A0AAD3TGN7_NEPGR</name>
<comment type="caution">
    <text evidence="2">The sequence shown here is derived from an EMBL/GenBank/DDBJ whole genome shotgun (WGS) entry which is preliminary data.</text>
</comment>
<dbReference type="PANTHER" id="PTHR31659:SF9">
    <property type="entry name" value="PROTEIN: UPF0503-LIKE PROTEIN, PUTATIVE (DUF740)-RELATED"/>
    <property type="match status" value="1"/>
</dbReference>
<reference evidence="2" key="1">
    <citation type="submission" date="2023-05" db="EMBL/GenBank/DDBJ databases">
        <title>Nepenthes gracilis genome sequencing.</title>
        <authorList>
            <person name="Fukushima K."/>
        </authorList>
    </citation>
    <scope>NUCLEOTIDE SEQUENCE</scope>
    <source>
        <strain evidence="2">SING2019-196</strain>
    </source>
</reference>
<dbReference type="EMBL" id="BSYO01000035">
    <property type="protein sequence ID" value="GMH29122.1"/>
    <property type="molecule type" value="Genomic_DNA"/>
</dbReference>
<dbReference type="AlphaFoldDB" id="A0AAD3TGN7"/>
<dbReference type="GO" id="GO:0005886">
    <property type="term" value="C:plasma membrane"/>
    <property type="evidence" value="ECO:0007669"/>
    <property type="project" value="TreeGrafter"/>
</dbReference>
<dbReference type="Pfam" id="PF05340">
    <property type="entry name" value="DUF740"/>
    <property type="match status" value="1"/>
</dbReference>
<dbReference type="InterPro" id="IPR008004">
    <property type="entry name" value="OCTOPUS-like"/>
</dbReference>
<feature type="region of interest" description="Disordered" evidence="1">
    <location>
        <begin position="659"/>
        <end position="684"/>
    </location>
</feature>
<feature type="compositionally biased region" description="Pro residues" evidence="1">
    <location>
        <begin position="8"/>
        <end position="17"/>
    </location>
</feature>
<sequence length="684" mass="76346">MIPTEEQLPPPPQPPQPNRNSTSCDRHPEEHFTGFCPSCLCERLAVLDQSSSASTSSGRKSTSSTIKSIFRVSTNTTVSTNKNNHPVANGPTFRNKSGTFFPELRRTKSFSGGKNEGFGFSGIFEPQRKSCDVRVRNTLGSLFSQNDEKSTVVVAPNNKDKDATNLGPSSSSSCVAAATVLEFKEEQLVNAHKVEKDEDRVEEEVIDDEIEVLDEPISSSNNSDLKCFGGREISGEEEISGEVKKVDLKPMKDHIDLDSHNKKVGSKDFKDLAGSFWSAASVFSKKFKAWTRKHHKMKKNGGPDTAQVAKKINAARNNYRDTQSEIADYGFGRRSCDTDPRFSLDAGRMSLDAGRFSLDDRRYSFDEPRASWDGYLIGRTLSRMPPMLSVVEDAPAVVVVPRKDNQIPLEEQPSMNSTTEEEIIIPGGASETKDYYSDSSSRRRKSLDRSSSIRKTAAAAVVSEMDEMKSNSKGNVSPTAVDYFHGAKIGDKESRESNPESIFVTGFRDNSCVINNGERKGANNKTRRWKAWNIWGLIYRRGGNNKDEDEDRFSRPNGVERSLSESWQELRRGDGYGVDARGSFNRNVFRSNSSVSWRSSYNIMGGGSFGSLKKNGVERNGHSRKKRDEFVLERNQSARYSPSHVDNSLLRFYWTPLRGSRRGGSSKAKPTYSHSFSRSALRLY</sequence>
<accession>A0AAD3TGN7</accession>
<organism evidence="2 3">
    <name type="scientific">Nepenthes gracilis</name>
    <name type="common">Slender pitcher plant</name>
    <dbReference type="NCBI Taxonomy" id="150966"/>
    <lineage>
        <taxon>Eukaryota</taxon>
        <taxon>Viridiplantae</taxon>
        <taxon>Streptophyta</taxon>
        <taxon>Embryophyta</taxon>
        <taxon>Tracheophyta</taxon>
        <taxon>Spermatophyta</taxon>
        <taxon>Magnoliopsida</taxon>
        <taxon>eudicotyledons</taxon>
        <taxon>Gunneridae</taxon>
        <taxon>Pentapetalae</taxon>
        <taxon>Caryophyllales</taxon>
        <taxon>Nepenthaceae</taxon>
        <taxon>Nepenthes</taxon>
    </lineage>
</organism>
<evidence type="ECO:0000313" key="2">
    <source>
        <dbReference type="EMBL" id="GMH29122.1"/>
    </source>
</evidence>
<dbReference type="PANTHER" id="PTHR31659">
    <property type="entry name" value="PROTEIN: UPF0503-LIKE PROTEIN, PUTATIVE (DUF740)-RELATED"/>
    <property type="match status" value="1"/>
</dbReference>
<dbReference type="Proteomes" id="UP001279734">
    <property type="component" value="Unassembled WGS sequence"/>
</dbReference>
<feature type="region of interest" description="Disordered" evidence="1">
    <location>
        <begin position="1"/>
        <end position="29"/>
    </location>
</feature>